<feature type="transmembrane region" description="Helical" evidence="1">
    <location>
        <begin position="71"/>
        <end position="96"/>
    </location>
</feature>
<evidence type="ECO:0000313" key="3">
    <source>
        <dbReference type="Proteomes" id="UP000028194"/>
    </source>
</evidence>
<keyword evidence="1" id="KW-0812">Transmembrane</keyword>
<dbReference type="OrthoDB" id="8758at2157"/>
<accession>A0A075MRT1</accession>
<organism evidence="2 3">
    <name type="scientific">Candidatus Nitrososphaera evergladensis SR1</name>
    <dbReference type="NCBI Taxonomy" id="1459636"/>
    <lineage>
        <taxon>Archaea</taxon>
        <taxon>Nitrososphaerota</taxon>
        <taxon>Nitrososphaeria</taxon>
        <taxon>Nitrososphaerales</taxon>
        <taxon>Nitrososphaeraceae</taxon>
        <taxon>Nitrososphaera</taxon>
    </lineage>
</organism>
<dbReference type="eggNOG" id="arCOG08709">
    <property type="taxonomic scope" value="Archaea"/>
</dbReference>
<sequence>MAKVKIAIGLLVASLVLLVIYGADAAVAGSSPNHRGFLPFDESVRGSGFGGGAVIMSIIAFVIARKEPSKAVMALLFVNGGLIIAGMLALIAQGALASENSSGAMRTIGSTIGMGAILVGLGVWKAASDRRIASKPQASR</sequence>
<dbReference type="GeneID" id="41597577"/>
<dbReference type="RefSeq" id="WP_148700568.1">
    <property type="nucleotide sequence ID" value="NZ_CP007174.1"/>
</dbReference>
<dbReference type="AlphaFoldDB" id="A0A075MRT1"/>
<keyword evidence="1" id="KW-0472">Membrane</keyword>
<dbReference type="EMBL" id="CP007174">
    <property type="protein sequence ID" value="AIF83873.1"/>
    <property type="molecule type" value="Genomic_DNA"/>
</dbReference>
<evidence type="ECO:0000256" key="1">
    <source>
        <dbReference type="SAM" id="Phobius"/>
    </source>
</evidence>
<evidence type="ECO:0000313" key="2">
    <source>
        <dbReference type="EMBL" id="AIF83873.1"/>
    </source>
</evidence>
<gene>
    <name evidence="2" type="ORF">NTE_01812</name>
</gene>
<reference evidence="2 3" key="1">
    <citation type="journal article" date="2014" name="PLoS ONE">
        <title>Genome Sequence of Candidatus Nitrososphaera evergladensis from Group I.1b Enriched from Everglades Soil Reveals Novel Genomic Features of the Ammonia-Oxidizing Archaea.</title>
        <authorList>
            <person name="Zhalnina K.V."/>
            <person name="Dias R."/>
            <person name="Leonard M.T."/>
            <person name="Dorr de Quadros P."/>
            <person name="Camargo F.A."/>
            <person name="Drew J.C."/>
            <person name="Farmerie W.G."/>
            <person name="Daroub S.H."/>
            <person name="Triplett E.W."/>
        </authorList>
    </citation>
    <scope>NUCLEOTIDE SEQUENCE [LARGE SCALE GENOMIC DNA]</scope>
    <source>
        <strain evidence="2 3">SR1</strain>
    </source>
</reference>
<dbReference type="HOGENOM" id="CLU_151093_0_0_2"/>
<dbReference type="STRING" id="1459636.NTE_01812"/>
<protein>
    <submittedName>
        <fullName evidence="2">Uncharacterized protein</fullName>
    </submittedName>
</protein>
<keyword evidence="3" id="KW-1185">Reference proteome</keyword>
<feature type="transmembrane region" description="Helical" evidence="1">
    <location>
        <begin position="46"/>
        <end position="64"/>
    </location>
</feature>
<name>A0A075MRT1_9ARCH</name>
<dbReference type="KEGG" id="nev:NTE_01812"/>
<keyword evidence="1" id="KW-1133">Transmembrane helix</keyword>
<proteinExistence type="predicted"/>
<dbReference type="Proteomes" id="UP000028194">
    <property type="component" value="Chromosome"/>
</dbReference>
<feature type="transmembrane region" description="Helical" evidence="1">
    <location>
        <begin position="108"/>
        <end position="127"/>
    </location>
</feature>